<dbReference type="Proteomes" id="UP000292052">
    <property type="component" value="Unassembled WGS sequence"/>
</dbReference>
<feature type="domain" description="Kinesin motor" evidence="8">
    <location>
        <begin position="5"/>
        <end position="222"/>
    </location>
</feature>
<gene>
    <name evidence="9" type="ORF">BDFB_006131</name>
</gene>
<evidence type="ECO:0000313" key="9">
    <source>
        <dbReference type="EMBL" id="RZC38617.1"/>
    </source>
</evidence>
<evidence type="ECO:0000256" key="7">
    <source>
        <dbReference type="PROSITE-ProRule" id="PRU00283"/>
    </source>
</evidence>
<keyword evidence="7" id="KW-0505">Motor protein</keyword>
<dbReference type="GO" id="GO:0003777">
    <property type="term" value="F:microtubule motor activity"/>
    <property type="evidence" value="ECO:0007669"/>
    <property type="project" value="InterPro"/>
</dbReference>
<evidence type="ECO:0000256" key="2">
    <source>
        <dbReference type="ARBA" id="ARBA00022490"/>
    </source>
</evidence>
<accession>A0A482W1V9</accession>
<dbReference type="SUPFAM" id="SSF52540">
    <property type="entry name" value="P-loop containing nucleoside triphosphate hydrolases"/>
    <property type="match status" value="1"/>
</dbReference>
<dbReference type="Pfam" id="PF00225">
    <property type="entry name" value="Kinesin"/>
    <property type="match status" value="1"/>
</dbReference>
<dbReference type="GO" id="GO:0051231">
    <property type="term" value="P:spindle elongation"/>
    <property type="evidence" value="ECO:0007669"/>
    <property type="project" value="TreeGrafter"/>
</dbReference>
<dbReference type="InterPro" id="IPR027640">
    <property type="entry name" value="Kinesin-like_fam"/>
</dbReference>
<keyword evidence="5" id="KW-0175">Coiled coil</keyword>
<keyword evidence="3 7" id="KW-0547">Nucleotide-binding</keyword>
<dbReference type="GO" id="GO:0007052">
    <property type="term" value="P:mitotic spindle organization"/>
    <property type="evidence" value="ECO:0007669"/>
    <property type="project" value="TreeGrafter"/>
</dbReference>
<evidence type="ECO:0000313" key="10">
    <source>
        <dbReference type="Proteomes" id="UP000292052"/>
    </source>
</evidence>
<dbReference type="SMART" id="SM00129">
    <property type="entry name" value="KISc"/>
    <property type="match status" value="1"/>
</dbReference>
<comment type="caution">
    <text evidence="9">The sequence shown here is derived from an EMBL/GenBank/DDBJ whole genome shotgun (WGS) entry which is preliminary data.</text>
</comment>
<dbReference type="PANTHER" id="PTHR47969:SF15">
    <property type="entry name" value="CHROMOSOME-ASSOCIATED KINESIN KIF4A-RELATED"/>
    <property type="match status" value="1"/>
</dbReference>
<evidence type="ECO:0000256" key="3">
    <source>
        <dbReference type="ARBA" id="ARBA00022741"/>
    </source>
</evidence>
<dbReference type="STRING" id="1661398.A0A482W1V9"/>
<keyword evidence="4 7" id="KW-0067">ATP-binding</keyword>
<dbReference type="InterPro" id="IPR001752">
    <property type="entry name" value="Kinesin_motor_dom"/>
</dbReference>
<dbReference type="GO" id="GO:0005524">
    <property type="term" value="F:ATP binding"/>
    <property type="evidence" value="ECO:0007669"/>
    <property type="project" value="UniProtKB-UniRule"/>
</dbReference>
<dbReference type="InterPro" id="IPR036961">
    <property type="entry name" value="Kinesin_motor_dom_sf"/>
</dbReference>
<keyword evidence="10" id="KW-1185">Reference proteome</keyword>
<evidence type="ECO:0000256" key="5">
    <source>
        <dbReference type="ARBA" id="ARBA00023054"/>
    </source>
</evidence>
<dbReference type="GO" id="GO:0005875">
    <property type="term" value="C:microtubule associated complex"/>
    <property type="evidence" value="ECO:0007669"/>
    <property type="project" value="TreeGrafter"/>
</dbReference>
<feature type="binding site" evidence="7">
    <location>
        <begin position="85"/>
        <end position="92"/>
    </location>
    <ligand>
        <name>ATP</name>
        <dbReference type="ChEBI" id="CHEBI:30616"/>
    </ligand>
</feature>
<sequence>MADKAVQVALRIRPLVTSEISKGCKDVLEVYPDISQVRIRDSDRAFTYNHIFGPHATQNEVFDRCIHHMIRNLFSGYNLTILAYGQTGSGKTHTMGTAYSGEEDMGVIPRAVSEIFKHVRDNFTYDFALSVSFMELYQEVLYDLLADKSREQCVLDIREDSNKGVLIPGLTEVPVENARSVLEALMRGSKSRVTGATNMNAQSSRSHAIFTINVLMQNKTEW</sequence>
<dbReference type="PANTHER" id="PTHR47969">
    <property type="entry name" value="CHROMOSOME-ASSOCIATED KINESIN KIF4A-RELATED"/>
    <property type="match status" value="1"/>
</dbReference>
<keyword evidence="6" id="KW-0206">Cytoskeleton</keyword>
<evidence type="ECO:0000256" key="6">
    <source>
        <dbReference type="ARBA" id="ARBA00023212"/>
    </source>
</evidence>
<dbReference type="EMBL" id="QDEB01041582">
    <property type="protein sequence ID" value="RZC38617.1"/>
    <property type="molecule type" value="Genomic_DNA"/>
</dbReference>
<dbReference type="OrthoDB" id="3176171at2759"/>
<dbReference type="AlphaFoldDB" id="A0A482W1V9"/>
<evidence type="ECO:0000259" key="8">
    <source>
        <dbReference type="PROSITE" id="PS50067"/>
    </source>
</evidence>
<evidence type="ECO:0000256" key="4">
    <source>
        <dbReference type="ARBA" id="ARBA00022840"/>
    </source>
</evidence>
<comment type="similarity">
    <text evidence="7">Belongs to the TRAFAC class myosin-kinesin ATPase superfamily. Kinesin family.</text>
</comment>
<protein>
    <submittedName>
        <fullName evidence="9">Kinesin domain containing protein</fullName>
    </submittedName>
</protein>
<dbReference type="InterPro" id="IPR027417">
    <property type="entry name" value="P-loop_NTPase"/>
</dbReference>
<dbReference type="GO" id="GO:0008017">
    <property type="term" value="F:microtubule binding"/>
    <property type="evidence" value="ECO:0007669"/>
    <property type="project" value="InterPro"/>
</dbReference>
<reference evidence="9 10" key="1">
    <citation type="submission" date="2017-03" db="EMBL/GenBank/DDBJ databases">
        <title>Genome of the blue death feigning beetle - Asbolus verrucosus.</title>
        <authorList>
            <person name="Rider S.D."/>
        </authorList>
    </citation>
    <scope>NUCLEOTIDE SEQUENCE [LARGE SCALE GENOMIC DNA]</scope>
    <source>
        <strain evidence="9">Butters</strain>
        <tissue evidence="9">Head and leg muscle</tissue>
    </source>
</reference>
<dbReference type="GO" id="GO:0007018">
    <property type="term" value="P:microtubule-based movement"/>
    <property type="evidence" value="ECO:0007669"/>
    <property type="project" value="InterPro"/>
</dbReference>
<comment type="subcellular location">
    <subcellularLocation>
        <location evidence="1">Cytoplasm</location>
        <location evidence="1">Cytoskeleton</location>
    </subcellularLocation>
</comment>
<keyword evidence="2" id="KW-0963">Cytoplasm</keyword>
<dbReference type="PROSITE" id="PS50067">
    <property type="entry name" value="KINESIN_MOTOR_2"/>
    <property type="match status" value="1"/>
</dbReference>
<name>A0A482W1V9_ASBVE</name>
<dbReference type="PRINTS" id="PR00380">
    <property type="entry name" value="KINESINHEAVY"/>
</dbReference>
<evidence type="ECO:0000256" key="1">
    <source>
        <dbReference type="ARBA" id="ARBA00004245"/>
    </source>
</evidence>
<dbReference type="Gene3D" id="3.40.850.10">
    <property type="entry name" value="Kinesin motor domain"/>
    <property type="match status" value="1"/>
</dbReference>
<organism evidence="9 10">
    <name type="scientific">Asbolus verrucosus</name>
    <name type="common">Desert ironclad beetle</name>
    <dbReference type="NCBI Taxonomy" id="1661398"/>
    <lineage>
        <taxon>Eukaryota</taxon>
        <taxon>Metazoa</taxon>
        <taxon>Ecdysozoa</taxon>
        <taxon>Arthropoda</taxon>
        <taxon>Hexapoda</taxon>
        <taxon>Insecta</taxon>
        <taxon>Pterygota</taxon>
        <taxon>Neoptera</taxon>
        <taxon>Endopterygota</taxon>
        <taxon>Coleoptera</taxon>
        <taxon>Polyphaga</taxon>
        <taxon>Cucujiformia</taxon>
        <taxon>Tenebrionidae</taxon>
        <taxon>Pimeliinae</taxon>
        <taxon>Asbolus</taxon>
    </lineage>
</organism>
<proteinExistence type="inferred from homology"/>